<dbReference type="PaxDb" id="4097-A0A1S4CJR6"/>
<evidence type="ECO:0000313" key="1">
    <source>
        <dbReference type="Proteomes" id="UP000790787"/>
    </source>
</evidence>
<evidence type="ECO:0000313" key="2">
    <source>
        <dbReference type="RefSeq" id="XP_016501438.1"/>
    </source>
</evidence>
<dbReference type="PANTHER" id="PTHR31579:SF42">
    <property type="entry name" value="DUF506 FAMILY PROTEIN (DUF506)"/>
    <property type="match status" value="1"/>
</dbReference>
<dbReference type="KEGG" id="nta:107819798"/>
<dbReference type="OrthoDB" id="548115at2759"/>
<dbReference type="OMA" id="HFPYETA"/>
<accession>A0A1S4CJR6</accession>
<sequence>MTRFLPVKFKRVAAAFDEVAKARLCESSGSEYSPAAAAAASLTDLSGLVNSFLERGEEEGVINDENEKLEEINGNGENCFDELEIMENLRNLLGIEENSTDDLKRSISAAVENVLLEENDRSSPEFKRRLMTRLRGRGFDAGLCKSKWEKSGNRTSGNYEYIDINMANNRYIIEVSLAGEFEIARPTAFYTSLLEIYPQIFVGKIEELKQILKIMSRAIKKSMKKMDIYVPPWRRLAYMQAKWFGFYKRTINEFKLDDNYQKNSFDYSSNYSKKKIAVGFVPMPTISFYCRENIISSNKGIKMGNLAAALNG</sequence>
<reference evidence="2" key="2">
    <citation type="submission" date="2025-08" db="UniProtKB">
        <authorList>
            <consortium name="RefSeq"/>
        </authorList>
    </citation>
    <scope>IDENTIFICATION</scope>
</reference>
<proteinExistence type="predicted"/>
<dbReference type="Pfam" id="PF04720">
    <property type="entry name" value="PDDEXK_6"/>
    <property type="match status" value="1"/>
</dbReference>
<keyword evidence="1" id="KW-1185">Reference proteome</keyword>
<name>A0A1S4CJR6_TOBAC</name>
<dbReference type="Proteomes" id="UP000790787">
    <property type="component" value="Chromosome 11"/>
</dbReference>
<dbReference type="InterPro" id="IPR006502">
    <property type="entry name" value="PDDEXK-like"/>
</dbReference>
<dbReference type="STRING" id="4097.A0A1S4CJR6"/>
<dbReference type="PANTHER" id="PTHR31579">
    <property type="entry name" value="OS03G0796600 PROTEIN"/>
    <property type="match status" value="1"/>
</dbReference>
<dbReference type="NCBIfam" id="TIGR01615">
    <property type="entry name" value="A_thal_3542"/>
    <property type="match status" value="1"/>
</dbReference>
<protein>
    <submittedName>
        <fullName evidence="2">Uncharacterized protein isoform X1</fullName>
    </submittedName>
</protein>
<dbReference type="AlphaFoldDB" id="A0A1S4CJR6"/>
<organism evidence="1 2">
    <name type="scientific">Nicotiana tabacum</name>
    <name type="common">Common tobacco</name>
    <dbReference type="NCBI Taxonomy" id="4097"/>
    <lineage>
        <taxon>Eukaryota</taxon>
        <taxon>Viridiplantae</taxon>
        <taxon>Streptophyta</taxon>
        <taxon>Embryophyta</taxon>
        <taxon>Tracheophyta</taxon>
        <taxon>Spermatophyta</taxon>
        <taxon>Magnoliopsida</taxon>
        <taxon>eudicotyledons</taxon>
        <taxon>Gunneridae</taxon>
        <taxon>Pentapetalae</taxon>
        <taxon>asterids</taxon>
        <taxon>lamiids</taxon>
        <taxon>Solanales</taxon>
        <taxon>Solanaceae</taxon>
        <taxon>Nicotianoideae</taxon>
        <taxon>Nicotianeae</taxon>
        <taxon>Nicotiana</taxon>
    </lineage>
</organism>
<reference evidence="1" key="1">
    <citation type="journal article" date="2014" name="Nat. Commun.">
        <title>The tobacco genome sequence and its comparison with those of tomato and potato.</title>
        <authorList>
            <person name="Sierro N."/>
            <person name="Battey J.N."/>
            <person name="Ouadi S."/>
            <person name="Bakaher N."/>
            <person name="Bovet L."/>
            <person name="Willig A."/>
            <person name="Goepfert S."/>
            <person name="Peitsch M.C."/>
            <person name="Ivanov N.V."/>
        </authorList>
    </citation>
    <scope>NUCLEOTIDE SEQUENCE [LARGE SCALE GENOMIC DNA]</scope>
</reference>
<dbReference type="GeneID" id="107819798"/>
<dbReference type="RefSeq" id="XP_016501438.1">
    <property type="nucleotide sequence ID" value="XM_016645952.1"/>
</dbReference>
<gene>
    <name evidence="2" type="primary">LOC107819798</name>
</gene>